<evidence type="ECO:0000256" key="5">
    <source>
        <dbReference type="ARBA" id="ARBA00022962"/>
    </source>
</evidence>
<evidence type="ECO:0000259" key="12">
    <source>
        <dbReference type="Pfam" id="PF00117"/>
    </source>
</evidence>
<dbReference type="GO" id="GO:0005737">
    <property type="term" value="C:cytoplasm"/>
    <property type="evidence" value="ECO:0007669"/>
    <property type="project" value="UniProtKB-SubCell"/>
</dbReference>
<comment type="catalytic activity">
    <reaction evidence="9 10">
        <text>L-glutamine + H2O = L-glutamate + NH4(+)</text>
        <dbReference type="Rhea" id="RHEA:15889"/>
        <dbReference type="ChEBI" id="CHEBI:15377"/>
        <dbReference type="ChEBI" id="CHEBI:28938"/>
        <dbReference type="ChEBI" id="CHEBI:29985"/>
        <dbReference type="ChEBI" id="CHEBI:58359"/>
        <dbReference type="EC" id="3.5.1.2"/>
    </reaction>
</comment>
<comment type="catalytic activity">
    <reaction evidence="8 10">
        <text>5-[(5-phospho-1-deoxy-D-ribulos-1-ylimino)methylamino]-1-(5-phospho-beta-D-ribosyl)imidazole-4-carboxamide + L-glutamine = D-erythro-1-(imidazol-4-yl)glycerol 3-phosphate + 5-amino-1-(5-phospho-beta-D-ribosyl)imidazole-4-carboxamide + L-glutamate + H(+)</text>
        <dbReference type="Rhea" id="RHEA:24793"/>
        <dbReference type="ChEBI" id="CHEBI:15378"/>
        <dbReference type="ChEBI" id="CHEBI:29985"/>
        <dbReference type="ChEBI" id="CHEBI:58278"/>
        <dbReference type="ChEBI" id="CHEBI:58359"/>
        <dbReference type="ChEBI" id="CHEBI:58475"/>
        <dbReference type="ChEBI" id="CHEBI:58525"/>
        <dbReference type="EC" id="4.3.2.10"/>
    </reaction>
</comment>
<keyword evidence="4 10" id="KW-0378">Hydrolase</keyword>
<dbReference type="UniPathway" id="UPA00031">
    <property type="reaction ID" value="UER00010"/>
</dbReference>
<evidence type="ECO:0000256" key="11">
    <source>
        <dbReference type="PIRSR" id="PIRSR000495-1"/>
    </source>
</evidence>
<gene>
    <name evidence="10" type="primary">hisH</name>
    <name evidence="13" type="ORF">AKJ09_07813</name>
</gene>
<dbReference type="GO" id="GO:0016829">
    <property type="term" value="F:lyase activity"/>
    <property type="evidence" value="ECO:0007669"/>
    <property type="project" value="UniProtKB-KW"/>
</dbReference>
<comment type="pathway">
    <text evidence="1 10">Amino-acid biosynthesis; L-histidine biosynthesis; L-histidine from 5-phospho-alpha-D-ribose 1-diphosphate: step 5/9.</text>
</comment>
<dbReference type="EC" id="3.5.1.2" evidence="10"/>
<dbReference type="InterPro" id="IPR010139">
    <property type="entry name" value="Imidazole-glycPsynth_HisH"/>
</dbReference>
<evidence type="ECO:0000256" key="10">
    <source>
        <dbReference type="HAMAP-Rule" id="MF_00278"/>
    </source>
</evidence>
<feature type="active site" description="Nucleophile" evidence="10 11">
    <location>
        <position position="80"/>
    </location>
</feature>
<evidence type="ECO:0000256" key="4">
    <source>
        <dbReference type="ARBA" id="ARBA00022801"/>
    </source>
</evidence>
<evidence type="ECO:0000256" key="3">
    <source>
        <dbReference type="ARBA" id="ARBA00022605"/>
    </source>
</evidence>
<dbReference type="GO" id="GO:0000107">
    <property type="term" value="F:imidazoleglycerol-phosphate synthase activity"/>
    <property type="evidence" value="ECO:0007669"/>
    <property type="project" value="UniProtKB-UniRule"/>
</dbReference>
<dbReference type="PIRSF" id="PIRSF000495">
    <property type="entry name" value="Amidotransf_hisH"/>
    <property type="match status" value="1"/>
</dbReference>
<feature type="domain" description="Glutamine amidotransferase" evidence="12">
    <location>
        <begin position="4"/>
        <end position="200"/>
    </location>
</feature>
<reference evidence="13 14" key="1">
    <citation type="submission" date="2015-08" db="EMBL/GenBank/DDBJ databases">
        <authorList>
            <person name="Babu N.S."/>
            <person name="Beckwith C.J."/>
            <person name="Beseler K.G."/>
            <person name="Brison A."/>
            <person name="Carone J.V."/>
            <person name="Caskin T.P."/>
            <person name="Diamond M."/>
            <person name="Durham M.E."/>
            <person name="Foxe J.M."/>
            <person name="Go M."/>
            <person name="Henderson B.A."/>
            <person name="Jones I.B."/>
            <person name="McGettigan J.A."/>
            <person name="Micheletti S.J."/>
            <person name="Nasrallah M.E."/>
            <person name="Ortiz D."/>
            <person name="Piller C.R."/>
            <person name="Privatt S.R."/>
            <person name="Schneider S.L."/>
            <person name="Sharp S."/>
            <person name="Smith T.C."/>
            <person name="Stanton J.D."/>
            <person name="Ullery H.E."/>
            <person name="Wilson R.J."/>
            <person name="Serrano M.G."/>
            <person name="Buck G."/>
            <person name="Lee V."/>
            <person name="Wang Y."/>
            <person name="Carvalho R."/>
            <person name="Voegtly L."/>
            <person name="Shi R."/>
            <person name="Duckworth R."/>
            <person name="Johnson A."/>
            <person name="Loviza R."/>
            <person name="Walstead R."/>
            <person name="Shah Z."/>
            <person name="Kiflezghi M."/>
            <person name="Wade K."/>
            <person name="Ball S.L."/>
            <person name="Bradley K.W."/>
            <person name="Asai D.J."/>
            <person name="Bowman C.A."/>
            <person name="Russell D.A."/>
            <person name="Pope W.H."/>
            <person name="Jacobs-Sera D."/>
            <person name="Hendrix R.W."/>
            <person name="Hatfull G.F."/>
        </authorList>
    </citation>
    <scope>NUCLEOTIDE SEQUENCE [LARGE SCALE GENOMIC DNA]</scope>
    <source>
        <strain evidence="13 14">DSM 27648</strain>
    </source>
</reference>
<dbReference type="PANTHER" id="PTHR42701">
    <property type="entry name" value="IMIDAZOLE GLYCEROL PHOSPHATE SYNTHASE SUBUNIT HISH"/>
    <property type="match status" value="1"/>
</dbReference>
<dbReference type="PATRIC" id="fig|1391654.3.peg.7919"/>
<dbReference type="SUPFAM" id="SSF52317">
    <property type="entry name" value="Class I glutamine amidotransferase-like"/>
    <property type="match status" value="1"/>
</dbReference>
<evidence type="ECO:0000256" key="7">
    <source>
        <dbReference type="ARBA" id="ARBA00023239"/>
    </source>
</evidence>
<dbReference type="InterPro" id="IPR029062">
    <property type="entry name" value="Class_I_gatase-like"/>
</dbReference>
<dbReference type="Gene3D" id="3.40.50.880">
    <property type="match status" value="1"/>
</dbReference>
<keyword evidence="10" id="KW-0963">Cytoplasm</keyword>
<sequence length="202" mass="21247">MTVVLVDHGLCNTGSARRALEECGASVSVTDDPSSLSSATHVVLPGVGSFSAGMQQLRTLGWDVALQAAALDGLPILGICLGMQLLADVGFEGGETRGLGLIPGEVVRMMPAEGERLPHVGWNEVTARKPDALFDGIPGGTDFYFVHSFHFAAAAGDDRIATVPYAGGVVAAIRRDRVFGVQFHPEKSAKAGFQLLRNFLSQ</sequence>
<dbReference type="RefSeq" id="WP_146652309.1">
    <property type="nucleotide sequence ID" value="NZ_CP012333.1"/>
</dbReference>
<dbReference type="InterPro" id="IPR017926">
    <property type="entry name" value="GATASE"/>
</dbReference>
<dbReference type="PROSITE" id="PS51273">
    <property type="entry name" value="GATASE_TYPE_1"/>
    <property type="match status" value="1"/>
</dbReference>
<organism evidence="13 14">
    <name type="scientific">Labilithrix luteola</name>
    <dbReference type="NCBI Taxonomy" id="1391654"/>
    <lineage>
        <taxon>Bacteria</taxon>
        <taxon>Pseudomonadati</taxon>
        <taxon>Myxococcota</taxon>
        <taxon>Polyangia</taxon>
        <taxon>Polyangiales</taxon>
        <taxon>Labilitrichaceae</taxon>
        <taxon>Labilithrix</taxon>
    </lineage>
</organism>
<evidence type="ECO:0000256" key="6">
    <source>
        <dbReference type="ARBA" id="ARBA00023102"/>
    </source>
</evidence>
<keyword evidence="6 10" id="KW-0368">Histidine biosynthesis</keyword>
<dbReference type="PANTHER" id="PTHR42701:SF1">
    <property type="entry name" value="IMIDAZOLE GLYCEROL PHOSPHATE SYNTHASE SUBUNIT HISH"/>
    <property type="match status" value="1"/>
</dbReference>
<dbReference type="AlphaFoldDB" id="A0A0K1Q6X0"/>
<dbReference type="Pfam" id="PF00117">
    <property type="entry name" value="GATase"/>
    <property type="match status" value="1"/>
</dbReference>
<dbReference type="KEGG" id="llu:AKJ09_07813"/>
<dbReference type="STRING" id="1391654.AKJ09_07813"/>
<dbReference type="GO" id="GO:0004359">
    <property type="term" value="F:glutaminase activity"/>
    <property type="evidence" value="ECO:0007669"/>
    <property type="project" value="UniProtKB-EC"/>
</dbReference>
<keyword evidence="13" id="KW-0808">Transferase</keyword>
<keyword evidence="14" id="KW-1185">Reference proteome</keyword>
<dbReference type="HAMAP" id="MF_00278">
    <property type="entry name" value="HisH"/>
    <property type="match status" value="1"/>
</dbReference>
<evidence type="ECO:0000256" key="8">
    <source>
        <dbReference type="ARBA" id="ARBA00047838"/>
    </source>
</evidence>
<feature type="active site" evidence="10 11">
    <location>
        <position position="184"/>
    </location>
</feature>
<keyword evidence="5 10" id="KW-0315">Glutamine amidotransferase</keyword>
<dbReference type="EMBL" id="CP012333">
    <property type="protein sequence ID" value="AKV01150.1"/>
    <property type="molecule type" value="Genomic_DNA"/>
</dbReference>
<accession>A0A0K1Q6X0</accession>
<dbReference type="EC" id="4.3.2.10" evidence="10"/>
<feature type="active site" evidence="10 11">
    <location>
        <position position="186"/>
    </location>
</feature>
<evidence type="ECO:0000313" key="13">
    <source>
        <dbReference type="EMBL" id="AKV01150.1"/>
    </source>
</evidence>
<evidence type="ECO:0000256" key="9">
    <source>
        <dbReference type="ARBA" id="ARBA00049534"/>
    </source>
</evidence>
<evidence type="ECO:0000256" key="1">
    <source>
        <dbReference type="ARBA" id="ARBA00005091"/>
    </source>
</evidence>
<dbReference type="GO" id="GO:0000105">
    <property type="term" value="P:L-histidine biosynthetic process"/>
    <property type="evidence" value="ECO:0007669"/>
    <property type="project" value="UniProtKB-UniRule"/>
</dbReference>
<comment type="subunit">
    <text evidence="2 10">Heterodimer of HisH and HisF.</text>
</comment>
<dbReference type="Proteomes" id="UP000064967">
    <property type="component" value="Chromosome"/>
</dbReference>
<dbReference type="OrthoDB" id="9807749at2"/>
<protein>
    <recommendedName>
        <fullName evidence="10">Imidazole glycerol phosphate synthase subunit HisH</fullName>
        <ecNumber evidence="10">4.3.2.10</ecNumber>
    </recommendedName>
    <alternativeName>
        <fullName evidence="10">IGP synthase glutaminase subunit</fullName>
        <ecNumber evidence="10">3.5.1.2</ecNumber>
    </alternativeName>
    <alternativeName>
        <fullName evidence="10">IGP synthase subunit HisH</fullName>
    </alternativeName>
    <alternativeName>
        <fullName evidence="10">ImGP synthase subunit HisH</fullName>
        <shortName evidence="10">IGPS subunit HisH</shortName>
    </alternativeName>
</protein>
<evidence type="ECO:0000256" key="2">
    <source>
        <dbReference type="ARBA" id="ARBA00011152"/>
    </source>
</evidence>
<dbReference type="CDD" id="cd01748">
    <property type="entry name" value="GATase1_IGP_Synthase"/>
    <property type="match status" value="1"/>
</dbReference>
<comment type="subcellular location">
    <subcellularLocation>
        <location evidence="10">Cytoplasm</location>
    </subcellularLocation>
</comment>
<keyword evidence="7 10" id="KW-0456">Lyase</keyword>
<comment type="function">
    <text evidence="10">IGPS catalyzes the conversion of PRFAR and glutamine to IGP, AICAR and glutamate. The HisH subunit catalyzes the hydrolysis of glutamine to glutamate and ammonia as part of the synthesis of IGP and AICAR. The resulting ammonia molecule is channeled to the active site of HisF.</text>
</comment>
<dbReference type="NCBIfam" id="TIGR01855">
    <property type="entry name" value="IMP_synth_hisH"/>
    <property type="match status" value="1"/>
</dbReference>
<proteinExistence type="inferred from homology"/>
<keyword evidence="3 10" id="KW-0028">Amino-acid biosynthesis</keyword>
<evidence type="ECO:0000313" key="14">
    <source>
        <dbReference type="Proteomes" id="UP000064967"/>
    </source>
</evidence>
<name>A0A0K1Q6X0_9BACT</name>